<keyword evidence="2" id="KW-1185">Reference proteome</keyword>
<comment type="caution">
    <text evidence="1">The sequence shown here is derived from an EMBL/GenBank/DDBJ whole genome shotgun (WGS) entry which is preliminary data.</text>
</comment>
<feature type="non-terminal residue" evidence="1">
    <location>
        <position position="1"/>
    </location>
</feature>
<reference evidence="1" key="1">
    <citation type="submission" date="2021-06" db="EMBL/GenBank/DDBJ databases">
        <authorList>
            <person name="Kallberg Y."/>
            <person name="Tangrot J."/>
            <person name="Rosling A."/>
        </authorList>
    </citation>
    <scope>NUCLEOTIDE SEQUENCE</scope>
    <source>
        <strain evidence="1">28 12/20/2015</strain>
    </source>
</reference>
<gene>
    <name evidence="1" type="ORF">SPELUC_LOCUS12655</name>
</gene>
<dbReference type="Proteomes" id="UP000789366">
    <property type="component" value="Unassembled WGS sequence"/>
</dbReference>
<sequence length="122" mass="14104">MPKNPIPPIAEVRYLEDQNQKPQKDKKPETPPVNNNQQHPKVLQNLISFLEMLFVSQGQIIRLQETKKICQLQTELTELEIEVEQQTIEKEEGILILDPLCLGDLVRKQKPDSSINKLVKKL</sequence>
<proteinExistence type="predicted"/>
<name>A0ACA9PV88_9GLOM</name>
<protein>
    <submittedName>
        <fullName evidence="1">17765_t:CDS:1</fullName>
    </submittedName>
</protein>
<accession>A0ACA9PV88</accession>
<evidence type="ECO:0000313" key="1">
    <source>
        <dbReference type="EMBL" id="CAG8724360.1"/>
    </source>
</evidence>
<evidence type="ECO:0000313" key="2">
    <source>
        <dbReference type="Proteomes" id="UP000789366"/>
    </source>
</evidence>
<organism evidence="1 2">
    <name type="scientific">Cetraspora pellucida</name>
    <dbReference type="NCBI Taxonomy" id="1433469"/>
    <lineage>
        <taxon>Eukaryota</taxon>
        <taxon>Fungi</taxon>
        <taxon>Fungi incertae sedis</taxon>
        <taxon>Mucoromycota</taxon>
        <taxon>Glomeromycotina</taxon>
        <taxon>Glomeromycetes</taxon>
        <taxon>Diversisporales</taxon>
        <taxon>Gigasporaceae</taxon>
        <taxon>Cetraspora</taxon>
    </lineage>
</organism>
<dbReference type="EMBL" id="CAJVPW010030546">
    <property type="protein sequence ID" value="CAG8724360.1"/>
    <property type="molecule type" value="Genomic_DNA"/>
</dbReference>
<feature type="non-terminal residue" evidence="1">
    <location>
        <position position="122"/>
    </location>
</feature>